<dbReference type="InterPro" id="IPR012094">
    <property type="entry name" value="tRNA_Ile_lys_synt"/>
</dbReference>
<comment type="similarity">
    <text evidence="8">Belongs to the tRNA(Ile)-lysidine synthase family.</text>
</comment>
<dbReference type="EMBL" id="BAAACG010000016">
    <property type="protein sequence ID" value="GAA0745248.1"/>
    <property type="molecule type" value="Genomic_DNA"/>
</dbReference>
<evidence type="ECO:0000256" key="8">
    <source>
        <dbReference type="HAMAP-Rule" id="MF_01161"/>
    </source>
</evidence>
<feature type="domain" description="Lysidine-tRNA(Ile) synthetase C-terminal" evidence="9">
    <location>
        <begin position="387"/>
        <end position="459"/>
    </location>
</feature>
<comment type="function">
    <text evidence="8">Ligates lysine onto the cytidine present at position 34 of the AUA codon-specific tRNA(Ile) that contains the anticodon CAU, in an ATP-dependent manner. Cytidine is converted to lysidine, thus changing the amino acid specificity of the tRNA from methionine to isoleucine.</text>
</comment>
<dbReference type="CDD" id="cd01992">
    <property type="entry name" value="TilS_N"/>
    <property type="match status" value="1"/>
</dbReference>
<dbReference type="PANTHER" id="PTHR43033">
    <property type="entry name" value="TRNA(ILE)-LYSIDINE SYNTHASE-RELATED"/>
    <property type="match status" value="1"/>
</dbReference>
<reference evidence="11" key="1">
    <citation type="journal article" date="2019" name="Int. J. Syst. Evol. Microbiol.">
        <title>The Global Catalogue of Microorganisms (GCM) 10K type strain sequencing project: providing services to taxonomists for standard genome sequencing and annotation.</title>
        <authorList>
            <consortium name="The Broad Institute Genomics Platform"/>
            <consortium name="The Broad Institute Genome Sequencing Center for Infectious Disease"/>
            <person name="Wu L."/>
            <person name="Ma J."/>
        </authorList>
    </citation>
    <scope>NUCLEOTIDE SEQUENCE [LARGE SCALE GENOMIC DNA]</scope>
    <source>
        <strain evidence="11">JCM 1407</strain>
    </source>
</reference>
<evidence type="ECO:0000313" key="11">
    <source>
        <dbReference type="Proteomes" id="UP001501510"/>
    </source>
</evidence>
<keyword evidence="2 8" id="KW-0963">Cytoplasm</keyword>
<protein>
    <recommendedName>
        <fullName evidence="8">tRNA(Ile)-lysidine synthase</fullName>
        <ecNumber evidence="8">6.3.4.19</ecNumber>
    </recommendedName>
    <alternativeName>
        <fullName evidence="8">tRNA(Ile)-2-lysyl-cytidine synthase</fullName>
    </alternativeName>
    <alternativeName>
        <fullName evidence="8">tRNA(Ile)-lysidine synthetase</fullName>
    </alternativeName>
</protein>
<dbReference type="SUPFAM" id="SSF52402">
    <property type="entry name" value="Adenine nucleotide alpha hydrolases-like"/>
    <property type="match status" value="1"/>
</dbReference>
<keyword evidence="3 8" id="KW-0436">Ligase</keyword>
<dbReference type="PANTHER" id="PTHR43033:SF1">
    <property type="entry name" value="TRNA(ILE)-LYSIDINE SYNTHASE-RELATED"/>
    <property type="match status" value="1"/>
</dbReference>
<dbReference type="InterPro" id="IPR014729">
    <property type="entry name" value="Rossmann-like_a/b/a_fold"/>
</dbReference>
<dbReference type="SUPFAM" id="SSF56037">
    <property type="entry name" value="PheT/TilS domain"/>
    <property type="match status" value="1"/>
</dbReference>
<comment type="catalytic activity">
    <reaction evidence="7 8">
        <text>cytidine(34) in tRNA(Ile2) + L-lysine + ATP = lysidine(34) in tRNA(Ile2) + AMP + diphosphate + H(+)</text>
        <dbReference type="Rhea" id="RHEA:43744"/>
        <dbReference type="Rhea" id="RHEA-COMP:10625"/>
        <dbReference type="Rhea" id="RHEA-COMP:10670"/>
        <dbReference type="ChEBI" id="CHEBI:15378"/>
        <dbReference type="ChEBI" id="CHEBI:30616"/>
        <dbReference type="ChEBI" id="CHEBI:32551"/>
        <dbReference type="ChEBI" id="CHEBI:33019"/>
        <dbReference type="ChEBI" id="CHEBI:82748"/>
        <dbReference type="ChEBI" id="CHEBI:83665"/>
        <dbReference type="ChEBI" id="CHEBI:456215"/>
        <dbReference type="EC" id="6.3.4.19"/>
    </reaction>
</comment>
<keyword evidence="6 8" id="KW-0067">ATP-binding</keyword>
<comment type="caution">
    <text evidence="10">The sequence shown here is derived from an EMBL/GenBank/DDBJ whole genome shotgun (WGS) entry which is preliminary data.</text>
</comment>
<dbReference type="RefSeq" id="WP_343763059.1">
    <property type="nucleotide sequence ID" value="NZ_BAAACG010000016.1"/>
</dbReference>
<dbReference type="InterPro" id="IPR020825">
    <property type="entry name" value="Phe-tRNA_synthase-like_B3/B4"/>
</dbReference>
<dbReference type="InterPro" id="IPR011063">
    <property type="entry name" value="TilS/TtcA_N"/>
</dbReference>
<sequence length="465" mass="54113">MKNVVINTIKKYNMIEKGDKIIVGVSGGPDSMCLLHLLYSLREDLRIKEIFVAHINHCIRGKEADQDEKFVENFCLQNNIKFFSKRANINKLAKEKGVSSESIGREIRYSFFYELKEKLNAQKIALAHNCNDQAETVLMRIMRGTGLEGLGGIKAIREGIYIRPLISVLRKDIENYCDSNNLKPRIDRTNLETIYTRNKIRLQLIPFIKENFNEDIIGTLNKLSLSVSKDNEYLKEIANEKYKIYCDRKGKKVIISKEAFLQPEAILSRIIRKVFYNIKGNLYNFESKHISDIINIQKSETGKSIMLPNNIKAENVYKDIHIFINGKNKKEKELSFYNLKLGDNYLKKLDILVKLNLVNISYKDNYKNKDNELVQYFDFDKVNTKDIILRNRKPGDKFTPLGMKGNKKLKDLFIDLKIPREERDKINIICFKDEIAWITGYRTSNKFKVDKDTKNILQIIIKGGI</sequence>
<comment type="domain">
    <text evidence="8">The N-terminal region contains the highly conserved SGGXDS motif, predicted to be a P-loop motif involved in ATP binding.</text>
</comment>
<dbReference type="InterPro" id="IPR012796">
    <property type="entry name" value="Lysidine-tRNA-synth_C"/>
</dbReference>
<evidence type="ECO:0000256" key="3">
    <source>
        <dbReference type="ARBA" id="ARBA00022598"/>
    </source>
</evidence>
<dbReference type="InterPro" id="IPR012795">
    <property type="entry name" value="tRNA_Ile_lys_synt_N"/>
</dbReference>
<keyword evidence="4 8" id="KW-0819">tRNA processing</keyword>
<dbReference type="NCBIfam" id="TIGR02433">
    <property type="entry name" value="lysidine_TilS_C"/>
    <property type="match status" value="1"/>
</dbReference>
<gene>
    <name evidence="8 10" type="primary">tilS</name>
    <name evidence="10" type="ORF">GCM10008906_31250</name>
</gene>
<evidence type="ECO:0000256" key="7">
    <source>
        <dbReference type="ARBA" id="ARBA00048539"/>
    </source>
</evidence>
<dbReference type="NCBIfam" id="TIGR02432">
    <property type="entry name" value="lysidine_TilS_N"/>
    <property type="match status" value="1"/>
</dbReference>
<dbReference type="Pfam" id="PF01171">
    <property type="entry name" value="ATP_bind_3"/>
    <property type="match status" value="1"/>
</dbReference>
<keyword evidence="5 8" id="KW-0547">Nucleotide-binding</keyword>
<comment type="subcellular location">
    <subcellularLocation>
        <location evidence="1 8">Cytoplasm</location>
    </subcellularLocation>
</comment>
<dbReference type="Gene3D" id="3.50.40.10">
    <property type="entry name" value="Phenylalanyl-trna Synthetase, Chain B, domain 3"/>
    <property type="match status" value="1"/>
</dbReference>
<dbReference type="EC" id="6.3.4.19" evidence="8"/>
<evidence type="ECO:0000313" key="10">
    <source>
        <dbReference type="EMBL" id="GAA0745248.1"/>
    </source>
</evidence>
<evidence type="ECO:0000256" key="2">
    <source>
        <dbReference type="ARBA" id="ARBA00022490"/>
    </source>
</evidence>
<feature type="binding site" evidence="8">
    <location>
        <begin position="26"/>
        <end position="31"/>
    </location>
    <ligand>
        <name>ATP</name>
        <dbReference type="ChEBI" id="CHEBI:30616"/>
    </ligand>
</feature>
<evidence type="ECO:0000256" key="4">
    <source>
        <dbReference type="ARBA" id="ARBA00022694"/>
    </source>
</evidence>
<dbReference type="HAMAP" id="MF_01161">
    <property type="entry name" value="tRNA_Ile_lys_synt"/>
    <property type="match status" value="1"/>
</dbReference>
<name>A0ABP3UYT9_9CLOT</name>
<dbReference type="Gene3D" id="3.40.50.620">
    <property type="entry name" value="HUPs"/>
    <property type="match status" value="1"/>
</dbReference>
<evidence type="ECO:0000256" key="1">
    <source>
        <dbReference type="ARBA" id="ARBA00004496"/>
    </source>
</evidence>
<evidence type="ECO:0000256" key="6">
    <source>
        <dbReference type="ARBA" id="ARBA00022840"/>
    </source>
</evidence>
<organism evidence="10 11">
    <name type="scientific">Clostridium oceanicum</name>
    <dbReference type="NCBI Taxonomy" id="1543"/>
    <lineage>
        <taxon>Bacteria</taxon>
        <taxon>Bacillati</taxon>
        <taxon>Bacillota</taxon>
        <taxon>Clostridia</taxon>
        <taxon>Eubacteriales</taxon>
        <taxon>Clostridiaceae</taxon>
        <taxon>Clostridium</taxon>
    </lineage>
</organism>
<dbReference type="Pfam" id="PF11734">
    <property type="entry name" value="TilS_C"/>
    <property type="match status" value="1"/>
</dbReference>
<keyword evidence="11" id="KW-1185">Reference proteome</keyword>
<evidence type="ECO:0000256" key="5">
    <source>
        <dbReference type="ARBA" id="ARBA00022741"/>
    </source>
</evidence>
<accession>A0ABP3UYT9</accession>
<dbReference type="SUPFAM" id="SSF82829">
    <property type="entry name" value="MesJ substrate recognition domain-like"/>
    <property type="match status" value="1"/>
</dbReference>
<dbReference type="Proteomes" id="UP001501510">
    <property type="component" value="Unassembled WGS sequence"/>
</dbReference>
<proteinExistence type="inferred from homology"/>
<dbReference type="SMART" id="SM00977">
    <property type="entry name" value="TilS_C"/>
    <property type="match status" value="1"/>
</dbReference>
<evidence type="ECO:0000259" key="9">
    <source>
        <dbReference type="SMART" id="SM00977"/>
    </source>
</evidence>